<comment type="caution">
    <text evidence="3">The sequence shown here is derived from an EMBL/GenBank/DDBJ whole genome shotgun (WGS) entry which is preliminary data.</text>
</comment>
<feature type="region of interest" description="Disordered" evidence="1">
    <location>
        <begin position="77"/>
        <end position="102"/>
    </location>
</feature>
<keyword evidence="2" id="KW-0812">Transmembrane</keyword>
<feature type="transmembrane region" description="Helical" evidence="2">
    <location>
        <begin position="379"/>
        <end position="397"/>
    </location>
</feature>
<evidence type="ECO:0000313" key="4">
    <source>
        <dbReference type="Proteomes" id="UP000193560"/>
    </source>
</evidence>
<organism evidence="3 4">
    <name type="scientific">Absidia repens</name>
    <dbReference type="NCBI Taxonomy" id="90262"/>
    <lineage>
        <taxon>Eukaryota</taxon>
        <taxon>Fungi</taxon>
        <taxon>Fungi incertae sedis</taxon>
        <taxon>Mucoromycota</taxon>
        <taxon>Mucoromycotina</taxon>
        <taxon>Mucoromycetes</taxon>
        <taxon>Mucorales</taxon>
        <taxon>Cunninghamellaceae</taxon>
        <taxon>Absidia</taxon>
    </lineage>
</organism>
<dbReference type="OrthoDB" id="301415at2759"/>
<evidence type="ECO:0008006" key="5">
    <source>
        <dbReference type="Google" id="ProtNLM"/>
    </source>
</evidence>
<feature type="transmembrane region" description="Helical" evidence="2">
    <location>
        <begin position="634"/>
        <end position="658"/>
    </location>
</feature>
<feature type="transmembrane region" description="Helical" evidence="2">
    <location>
        <begin position="482"/>
        <end position="504"/>
    </location>
</feature>
<evidence type="ECO:0000256" key="2">
    <source>
        <dbReference type="SAM" id="Phobius"/>
    </source>
</evidence>
<keyword evidence="4" id="KW-1185">Reference proteome</keyword>
<evidence type="ECO:0000256" key="1">
    <source>
        <dbReference type="SAM" id="MobiDB-lite"/>
    </source>
</evidence>
<sequence length="661" mass="74740">MTDSSVQDDSAVVPNVTERTRLLDSSNITTSYSTQVHVDGGRSERVVDITMEHDPTVPLEELKDHIQHFLVFGQHRGTGRLSQSSSSTTSKNDSDQVITGEQEITIVEEDGKGRQVTTTRKTKKRDFIAGALSFATDQWMENQGITNNTIHESINGGASASTGQPMVPVQQHHNQALPPLPLVQPHDDSVKGVWDVAKNASVCAVLGLLSERRQGKISITSDADATLQRLALSTLEHGVKQTSAKEMIRQEMLFKPWLGDKSAIQWAIENDCTIFLNDEHVQSVIKRSWLYGDAEWKTNPNHPFQVWNTSYQDTTATVTREGWKALFTKQFIASYLARWAAPRYQCLIAFFTAFVYLGFHLATLSNVEYMEDHLKVFEYFYYVFVVSDLVLEVWKFTASPRKALNKPSTYLTLPTAALLFAAFVYRILAFFATDLQPKFHGLYFSFVLLAIATPLMFFRLFIWTDVLWWPAYKINHVVGRCIVQSLWVFFIALVSLVGFWLGLAALQRDDIGLWLMLRHLILGALHAPEIGETLFYQPQAASILLVAYLFVMVIFVGALLVASFLSTILSLMKPESSFGNLQKRMEAERAARPASYGNHIPNVAVELIVGSIVWVTKKIRPNSKLTWLERLRQIVWFIIFLPILIVVGLFDLAFYLFCPKK</sequence>
<feature type="compositionally biased region" description="Low complexity" evidence="1">
    <location>
        <begin position="82"/>
        <end position="91"/>
    </location>
</feature>
<feature type="transmembrane region" description="Helical" evidence="2">
    <location>
        <begin position="540"/>
        <end position="572"/>
    </location>
</feature>
<reference evidence="3 4" key="1">
    <citation type="submission" date="2016-07" db="EMBL/GenBank/DDBJ databases">
        <title>Pervasive Adenine N6-methylation of Active Genes in Fungi.</title>
        <authorList>
            <consortium name="DOE Joint Genome Institute"/>
            <person name="Mondo S.J."/>
            <person name="Dannebaum R.O."/>
            <person name="Kuo R.C."/>
            <person name="Labutti K."/>
            <person name="Haridas S."/>
            <person name="Kuo A."/>
            <person name="Salamov A."/>
            <person name="Ahrendt S.R."/>
            <person name="Lipzen A."/>
            <person name="Sullivan W."/>
            <person name="Andreopoulos W.B."/>
            <person name="Clum A."/>
            <person name="Lindquist E."/>
            <person name="Daum C."/>
            <person name="Ramamoorthy G.K."/>
            <person name="Gryganskyi A."/>
            <person name="Culley D."/>
            <person name="Magnuson J.K."/>
            <person name="James T.Y."/>
            <person name="O'Malley M.A."/>
            <person name="Stajich J.E."/>
            <person name="Spatafora J.W."/>
            <person name="Visel A."/>
            <person name="Grigoriev I.V."/>
        </authorList>
    </citation>
    <scope>NUCLEOTIDE SEQUENCE [LARGE SCALE GENOMIC DNA]</scope>
    <source>
        <strain evidence="3 4">NRRL 1336</strain>
    </source>
</reference>
<feature type="transmembrane region" description="Helical" evidence="2">
    <location>
        <begin position="441"/>
        <end position="462"/>
    </location>
</feature>
<dbReference type="Proteomes" id="UP000193560">
    <property type="component" value="Unassembled WGS sequence"/>
</dbReference>
<accession>A0A1X2IH70</accession>
<dbReference type="EMBL" id="MCGE01000011">
    <property type="protein sequence ID" value="ORZ16439.1"/>
    <property type="molecule type" value="Genomic_DNA"/>
</dbReference>
<name>A0A1X2IH70_9FUNG</name>
<proteinExistence type="predicted"/>
<dbReference type="STRING" id="90262.A0A1X2IH70"/>
<feature type="transmembrane region" description="Helical" evidence="2">
    <location>
        <begin position="409"/>
        <end position="429"/>
    </location>
</feature>
<evidence type="ECO:0000313" key="3">
    <source>
        <dbReference type="EMBL" id="ORZ16439.1"/>
    </source>
</evidence>
<gene>
    <name evidence="3" type="ORF">BCR42DRAFT_415048</name>
</gene>
<protein>
    <recommendedName>
        <fullName evidence="5">Ion transport domain-containing protein</fullName>
    </recommendedName>
</protein>
<keyword evidence="2" id="KW-1133">Transmembrane helix</keyword>
<keyword evidence="2" id="KW-0472">Membrane</keyword>
<dbReference type="AlphaFoldDB" id="A0A1X2IH70"/>
<feature type="transmembrane region" description="Helical" evidence="2">
    <location>
        <begin position="347"/>
        <end position="367"/>
    </location>
</feature>